<reference evidence="1 2" key="1">
    <citation type="submission" date="2021-01" db="EMBL/GenBank/DDBJ databases">
        <title>Aequorivita sp. strain KX20305, a bacterium isolated from the sediment collected at a cold seep field in South China Sea.</title>
        <authorList>
            <person name="Zhang H."/>
            <person name="Li C."/>
        </authorList>
    </citation>
    <scope>NUCLEOTIDE SEQUENCE [LARGE SCALE GENOMIC DNA]</scope>
    <source>
        <strain evidence="1 2">KX20305</strain>
    </source>
</reference>
<dbReference type="EMBL" id="CP068439">
    <property type="protein sequence ID" value="QQX78155.1"/>
    <property type="molecule type" value="Genomic_DNA"/>
</dbReference>
<dbReference type="Proteomes" id="UP000629420">
    <property type="component" value="Chromosome"/>
</dbReference>
<dbReference type="Pfam" id="PF06841">
    <property type="entry name" value="Phage_T4_gp19"/>
    <property type="match status" value="1"/>
</dbReference>
<gene>
    <name evidence="1" type="ORF">JK629_02665</name>
</gene>
<evidence type="ECO:0000313" key="2">
    <source>
        <dbReference type="Proteomes" id="UP000629420"/>
    </source>
</evidence>
<organism evidence="1 2">
    <name type="scientific">Aequorivita iocasae</name>
    <dbReference type="NCBI Taxonomy" id="2803865"/>
    <lineage>
        <taxon>Bacteria</taxon>
        <taxon>Pseudomonadati</taxon>
        <taxon>Bacteroidota</taxon>
        <taxon>Flavobacteriia</taxon>
        <taxon>Flavobacteriales</taxon>
        <taxon>Flavobacteriaceae</taxon>
        <taxon>Aequorivita</taxon>
    </lineage>
</organism>
<dbReference type="InterPro" id="IPR010667">
    <property type="entry name" value="Phage_T4_Gp19"/>
</dbReference>
<evidence type="ECO:0000313" key="1">
    <source>
        <dbReference type="EMBL" id="QQX78155.1"/>
    </source>
</evidence>
<name>A0ABX7DVI1_9FLAO</name>
<protein>
    <submittedName>
        <fullName evidence="1">Phage tail protein</fullName>
    </submittedName>
</protein>
<accession>A0ABX7DVI1</accession>
<keyword evidence="2" id="KW-1185">Reference proteome</keyword>
<sequence length="33" mass="4046">MNAWPVKWTISDLEPMSNKLLIENLEWAYNYFQ</sequence>
<proteinExistence type="predicted"/>